<reference evidence="2" key="1">
    <citation type="submission" date="2017-05" db="EMBL/GenBank/DDBJ databases">
        <authorList>
            <person name="QRISCLOUD D."/>
        </authorList>
    </citation>
    <scope>NUCLEOTIDE SEQUENCE</scope>
</reference>
<protein>
    <submittedName>
        <fullName evidence="2">U10-Deinotoxin-Dsu1b_1</fullName>
    </submittedName>
</protein>
<evidence type="ECO:0000313" key="2">
    <source>
        <dbReference type="EMBL" id="SNX32902.1"/>
    </source>
</evidence>
<feature type="signal peptide" evidence="1">
    <location>
        <begin position="1"/>
        <end position="22"/>
    </location>
</feature>
<name>A0A4Q8K145_DEISU</name>
<dbReference type="EMBL" id="HAHH01000827">
    <property type="protein sequence ID" value="SNX37700.1"/>
    <property type="molecule type" value="Transcribed_RNA"/>
</dbReference>
<dbReference type="EMBL" id="HAHH01000609">
    <property type="protein sequence ID" value="SNX37218.1"/>
    <property type="molecule type" value="Transcribed_RNA"/>
</dbReference>
<feature type="chain" id="PRO_5036119985" evidence="1">
    <location>
        <begin position="23"/>
        <end position="75"/>
    </location>
</feature>
<reference evidence="2" key="2">
    <citation type="submission" date="2019-05" db="EMBL/GenBank/DDBJ databases">
        <title>Unravelling the molecular evolution of spider venoms.</title>
        <authorList>
            <person name="Pineda S."/>
        </authorList>
    </citation>
    <scope>NUCLEOTIDE SEQUENCE</scope>
</reference>
<accession>A0A4Q8K145</accession>
<evidence type="ECO:0000256" key="1">
    <source>
        <dbReference type="SAM" id="SignalP"/>
    </source>
</evidence>
<keyword evidence="1" id="KW-0732">Signal</keyword>
<sequence>MKFAFSLLCLVVAVFIFESTEGCRENANAVEIFQESGERECGKLRDWCTKDKSTCCSTFNCVCNMMGNCRCMKKK</sequence>
<dbReference type="AlphaFoldDB" id="A0A4Q8K145"/>
<dbReference type="EMBL" id="HAHH01000023">
    <property type="protein sequence ID" value="SNX32902.1"/>
    <property type="molecule type" value="Transcribed_RNA"/>
</dbReference>
<proteinExistence type="predicted"/>
<organism evidence="2">
    <name type="scientific">Deinopis subrufa</name>
    <name type="common">Rufous net-casting spider</name>
    <dbReference type="NCBI Taxonomy" id="1905329"/>
    <lineage>
        <taxon>Eukaryota</taxon>
        <taxon>Metazoa</taxon>
        <taxon>Ecdysozoa</taxon>
        <taxon>Arthropoda</taxon>
        <taxon>Chelicerata</taxon>
        <taxon>Arachnida</taxon>
        <taxon>Araneae</taxon>
        <taxon>Araneomorphae</taxon>
        <taxon>Entelegynae</taxon>
        <taxon>Deinopoidea</taxon>
        <taxon>Deinopidae</taxon>
        <taxon>Deinopis</taxon>
    </lineage>
</organism>